<evidence type="ECO:0000256" key="3">
    <source>
        <dbReference type="SAM" id="MobiDB-lite"/>
    </source>
</evidence>
<dbReference type="SUPFAM" id="SSF51735">
    <property type="entry name" value="NAD(P)-binding Rossmann-fold domains"/>
    <property type="match status" value="1"/>
</dbReference>
<feature type="compositionally biased region" description="Basic residues" evidence="3">
    <location>
        <begin position="60"/>
        <end position="72"/>
    </location>
</feature>
<evidence type="ECO:0000313" key="4">
    <source>
        <dbReference type="EMBL" id="AAS04104.1"/>
    </source>
</evidence>
<evidence type="ECO:0000256" key="2">
    <source>
        <dbReference type="ARBA" id="ARBA00023002"/>
    </source>
</evidence>
<evidence type="ECO:0000313" key="5">
    <source>
        <dbReference type="Proteomes" id="UP000000580"/>
    </source>
</evidence>
<organism evidence="4 5">
    <name type="scientific">Mycolicibacterium paratuberculosis (strain ATCC BAA-968 / K-10)</name>
    <name type="common">Mycobacterium paratuberculosis</name>
    <dbReference type="NCBI Taxonomy" id="262316"/>
    <lineage>
        <taxon>Bacteria</taxon>
        <taxon>Bacillati</taxon>
        <taxon>Actinomycetota</taxon>
        <taxon>Actinomycetes</taxon>
        <taxon>Mycobacteriales</taxon>
        <taxon>Mycobacteriaceae</taxon>
        <taxon>Mycobacterium</taxon>
        <taxon>Mycobacterium avium complex (MAC)</taxon>
    </lineage>
</organism>
<name>Q73Z16_MYCPA</name>
<comment type="similarity">
    <text evidence="1">Belongs to the short-chain dehydrogenases/reductases (SDR) family.</text>
</comment>
<dbReference type="PRINTS" id="PR00080">
    <property type="entry name" value="SDRFAMILY"/>
</dbReference>
<dbReference type="KEGG" id="mpa:MAP_1787c"/>
<dbReference type="AlphaFoldDB" id="Q73Z16"/>
<dbReference type="PANTHER" id="PTHR43639">
    <property type="entry name" value="OXIDOREDUCTASE, SHORT-CHAIN DEHYDROGENASE/REDUCTASE FAMILY (AFU_ORTHOLOGUE AFUA_5G02870)"/>
    <property type="match status" value="1"/>
</dbReference>
<proteinExistence type="inferred from homology"/>
<dbReference type="Pfam" id="PF13561">
    <property type="entry name" value="adh_short_C2"/>
    <property type="match status" value="1"/>
</dbReference>
<dbReference type="InterPro" id="IPR036291">
    <property type="entry name" value="NAD(P)-bd_dom_sf"/>
</dbReference>
<protein>
    <submittedName>
        <fullName evidence="4">Uncharacterized protein</fullName>
    </submittedName>
</protein>
<dbReference type="PROSITE" id="PS00061">
    <property type="entry name" value="ADH_SHORT"/>
    <property type="match status" value="1"/>
</dbReference>
<dbReference type="Gene3D" id="3.40.50.720">
    <property type="entry name" value="NAD(P)-binding Rossmann-like Domain"/>
    <property type="match status" value="1"/>
</dbReference>
<dbReference type="PANTHER" id="PTHR43639:SF1">
    <property type="entry name" value="SHORT-CHAIN DEHYDROGENASE_REDUCTASE FAMILY PROTEIN"/>
    <property type="match status" value="1"/>
</dbReference>
<dbReference type="eggNOG" id="COG1028">
    <property type="taxonomic scope" value="Bacteria"/>
</dbReference>
<dbReference type="EMBL" id="AE016958">
    <property type="protein sequence ID" value="AAS04104.1"/>
    <property type="molecule type" value="Genomic_DNA"/>
</dbReference>
<dbReference type="PRINTS" id="PR00081">
    <property type="entry name" value="GDHRDH"/>
</dbReference>
<dbReference type="InterPro" id="IPR002347">
    <property type="entry name" value="SDR_fam"/>
</dbReference>
<feature type="compositionally biased region" description="Basic and acidic residues" evidence="3">
    <location>
        <begin position="38"/>
        <end position="50"/>
    </location>
</feature>
<keyword evidence="2" id="KW-0560">Oxidoreductase</keyword>
<keyword evidence="5" id="KW-1185">Reference proteome</keyword>
<dbReference type="HOGENOM" id="CLU_962517_0_0_11"/>
<dbReference type="Proteomes" id="UP000000580">
    <property type="component" value="Chromosome"/>
</dbReference>
<reference evidence="4 5" key="1">
    <citation type="journal article" date="2005" name="Proc. Natl. Acad. Sci. U.S.A.">
        <title>The complete genome sequence of Mycobacterium avium subspecies paratuberculosis.</title>
        <authorList>
            <person name="Li L."/>
            <person name="Bannantine J.P."/>
            <person name="Zhang Q."/>
            <person name="Amonsin A."/>
            <person name="May B.J."/>
            <person name="Alt D."/>
            <person name="Banerji N."/>
            <person name="Kanjilal S."/>
            <person name="Kapur V."/>
        </authorList>
    </citation>
    <scope>NUCLEOTIDE SEQUENCE [LARGE SCALE GENOMIC DNA]</scope>
    <source>
        <strain evidence="5">ATCC BAA-968 / K-10</strain>
    </source>
</reference>
<evidence type="ECO:0000256" key="1">
    <source>
        <dbReference type="ARBA" id="ARBA00006484"/>
    </source>
</evidence>
<accession>Q73Z16</accession>
<dbReference type="InterPro" id="IPR020904">
    <property type="entry name" value="Sc_DH/Rdtase_CS"/>
</dbReference>
<gene>
    <name evidence="4" type="ordered locus">MAP_1787c</name>
</gene>
<dbReference type="CDD" id="cd05233">
    <property type="entry name" value="SDR_c"/>
    <property type="match status" value="1"/>
</dbReference>
<dbReference type="STRING" id="262316.MAP_1787c"/>
<feature type="region of interest" description="Disordered" evidence="3">
    <location>
        <begin position="21"/>
        <end position="72"/>
    </location>
</feature>
<sequence length="289" mass="31234">MSIVIDYSQYATYIERRRHHPATEGVRHGVGAIPAGRTGRDRHGRREGSRGGHRPGAGRGGRHCRRDRAHRGRYRRTIEGIEAAGGKGLALVADAMSRPDGERVVNTAMERLGRIDILVNNVGGSSYARFLDITDEDFRHTFDWCVTSAFIMSQLVAAHMLAAGHGSIVNISSGSARFGIRALTAYCVAKGGLEALTRAMGQELAPKIRVNAIALGSFATDGLRGSLDLMPGSLEKMLAATPLHRLGDVEDLGRLTVYLCTRDCYATNAIFHVDGGLDSNNSPLPIPDY</sequence>
<dbReference type="GO" id="GO:0016491">
    <property type="term" value="F:oxidoreductase activity"/>
    <property type="evidence" value="ECO:0007669"/>
    <property type="project" value="UniProtKB-KW"/>
</dbReference>